<dbReference type="RefSeq" id="WP_209525615.1">
    <property type="nucleotide sequence ID" value="NZ_JAEEGA010000003.1"/>
</dbReference>
<evidence type="ECO:0000313" key="1">
    <source>
        <dbReference type="EMBL" id="MBP1040541.1"/>
    </source>
</evidence>
<dbReference type="InterPro" id="IPR009693">
    <property type="entry name" value="Glucitol_operon_activator"/>
</dbReference>
<gene>
    <name evidence="1" type="ORF">I6N95_05960</name>
</gene>
<dbReference type="EMBL" id="JAEEGA010000003">
    <property type="protein sequence ID" value="MBP1040541.1"/>
    <property type="molecule type" value="Genomic_DNA"/>
</dbReference>
<protein>
    <submittedName>
        <fullName evidence="1">Transcriptional regulator GutM</fullName>
    </submittedName>
</protein>
<organism evidence="1 2">
    <name type="scientific">Vagococcus allomyrinae</name>
    <dbReference type="NCBI Taxonomy" id="2794353"/>
    <lineage>
        <taxon>Bacteria</taxon>
        <taxon>Bacillati</taxon>
        <taxon>Bacillota</taxon>
        <taxon>Bacilli</taxon>
        <taxon>Lactobacillales</taxon>
        <taxon>Enterococcaceae</taxon>
        <taxon>Vagococcus</taxon>
    </lineage>
</organism>
<sequence length="161" mass="17878">MPIVYLLGILAVVAYLIQGLLGFRQIKHFTAIYGEMKAKGRVAIGRKSGKFRAGTIVMFTIDEGGVIIDSRKIQGTTVLAKFKELAGFTGIRITDVSDRSHCVLKENRLTQQTILDAVSVYQRVANGEEIKVNQPPFQSFYEQVKLGSSIIQAKMKRSVNK</sequence>
<evidence type="ECO:0000313" key="2">
    <source>
        <dbReference type="Proteomes" id="UP000674938"/>
    </source>
</evidence>
<dbReference type="Proteomes" id="UP000674938">
    <property type="component" value="Unassembled WGS sequence"/>
</dbReference>
<name>A0A940SUY5_9ENTE</name>
<accession>A0A940SUY5</accession>
<dbReference type="AlphaFoldDB" id="A0A940SUY5"/>
<dbReference type="PIRSF" id="PIRSF011474">
    <property type="entry name" value="Glucitol_operon_activator"/>
    <property type="match status" value="1"/>
</dbReference>
<dbReference type="Pfam" id="PF06923">
    <property type="entry name" value="GutM"/>
    <property type="match status" value="1"/>
</dbReference>
<proteinExistence type="predicted"/>
<comment type="caution">
    <text evidence="1">The sequence shown here is derived from an EMBL/GenBank/DDBJ whole genome shotgun (WGS) entry which is preliminary data.</text>
</comment>
<keyword evidence="2" id="KW-1185">Reference proteome</keyword>
<reference evidence="1" key="1">
    <citation type="submission" date="2020-12" db="EMBL/GenBank/DDBJ databases">
        <title>Vagococcus allomyrinae sp. nov. and Enterococcus lavae sp. nov., isolated from the larvae of Allomyrina dichotoma.</title>
        <authorList>
            <person name="Lee S.D."/>
        </authorList>
    </citation>
    <scope>NUCLEOTIDE SEQUENCE</scope>
    <source>
        <strain evidence="1">BWB3-3</strain>
    </source>
</reference>